<dbReference type="OrthoDB" id="9803322at2"/>
<dbReference type="SUPFAM" id="SSF55957">
    <property type="entry name" value="Phosphoglucomutase, C-terminal domain"/>
    <property type="match status" value="1"/>
</dbReference>
<dbReference type="InterPro" id="IPR036900">
    <property type="entry name" value="A-D-PHexomutase_C_sf"/>
</dbReference>
<dbReference type="RefSeq" id="WP_010456266.1">
    <property type="nucleotide sequence ID" value="NZ_CP005960.1"/>
</dbReference>
<evidence type="ECO:0008006" key="3">
    <source>
        <dbReference type="Google" id="ProtNLM"/>
    </source>
</evidence>
<dbReference type="GeneID" id="46431454"/>
<sequence length="135" mass="15265">MTTAKRSVDIEQKAGNVGVMAWLSKTPSLSSTSAAWFGTALLVERIGVFPSSGDIHRPVRDPFALLNHLKNLYAHQSLDIDESDGLKVIFNDWRFRVRVRYSDPAIVINIETRCDPDLMPVKTAELLSHLERFER</sequence>
<proteinExistence type="predicted"/>
<dbReference type="EMBL" id="CP005960">
    <property type="protein sequence ID" value="AHZ72596.1"/>
    <property type="molecule type" value="Genomic_DNA"/>
</dbReference>
<reference evidence="1 2" key="1">
    <citation type="journal article" date="2012" name="J. Bacteriol.">
        <title>Genome sequence of cold-adapted Pseudomonas mandelii strain JR-1.</title>
        <authorList>
            <person name="Jang S.H."/>
            <person name="Kim J."/>
            <person name="Kim J."/>
            <person name="Hong S."/>
            <person name="Lee C."/>
        </authorList>
    </citation>
    <scope>NUCLEOTIDE SEQUENCE [LARGE SCALE GENOMIC DNA]</scope>
    <source>
        <strain evidence="1 2">JR-1</strain>
    </source>
</reference>
<evidence type="ECO:0000313" key="2">
    <source>
        <dbReference type="Proteomes" id="UP000026913"/>
    </source>
</evidence>
<protein>
    <recommendedName>
        <fullName evidence="3">Mannose-1-phosphate guanylyltransferase</fullName>
    </recommendedName>
</protein>
<gene>
    <name evidence="1" type="ORF">OU5_5517</name>
</gene>
<dbReference type="Proteomes" id="UP000026913">
    <property type="component" value="Chromosome"/>
</dbReference>
<dbReference type="HOGENOM" id="CLU_1883985_0_0_6"/>
<organism evidence="1 2">
    <name type="scientific">Pseudomonas mandelii JR-1</name>
    <dbReference type="NCBI Taxonomy" id="1147786"/>
    <lineage>
        <taxon>Bacteria</taxon>
        <taxon>Pseudomonadati</taxon>
        <taxon>Pseudomonadota</taxon>
        <taxon>Gammaproteobacteria</taxon>
        <taxon>Pseudomonadales</taxon>
        <taxon>Pseudomonadaceae</taxon>
        <taxon>Pseudomonas</taxon>
    </lineage>
</organism>
<dbReference type="GO" id="GO:0016868">
    <property type="term" value="F:intramolecular phosphotransferase activity"/>
    <property type="evidence" value="ECO:0007669"/>
    <property type="project" value="InterPro"/>
</dbReference>
<dbReference type="Gene3D" id="3.30.310.50">
    <property type="entry name" value="Alpha-D-phosphohexomutase, C-terminal domain"/>
    <property type="match status" value="1"/>
</dbReference>
<dbReference type="KEGG" id="pman:OU5_5517"/>
<name>A0A024EJ14_9PSED</name>
<evidence type="ECO:0000313" key="1">
    <source>
        <dbReference type="EMBL" id="AHZ72596.1"/>
    </source>
</evidence>
<accession>A0A024EJ14</accession>
<dbReference type="AlphaFoldDB" id="A0A024EJ14"/>